<evidence type="ECO:0000256" key="2">
    <source>
        <dbReference type="SAM" id="Phobius"/>
    </source>
</evidence>
<dbReference type="STRING" id="1802439.A2589_01160"/>
<feature type="region of interest" description="Disordered" evidence="1">
    <location>
        <begin position="69"/>
        <end position="100"/>
    </location>
</feature>
<proteinExistence type="predicted"/>
<evidence type="ECO:0000256" key="1">
    <source>
        <dbReference type="SAM" id="MobiDB-lite"/>
    </source>
</evidence>
<feature type="compositionally biased region" description="Polar residues" evidence="1">
    <location>
        <begin position="1"/>
        <end position="18"/>
    </location>
</feature>
<reference evidence="4 5" key="1">
    <citation type="journal article" date="2016" name="Nat. Commun.">
        <title>Thousands of microbial genomes shed light on interconnected biogeochemical processes in an aquifer system.</title>
        <authorList>
            <person name="Anantharaman K."/>
            <person name="Brown C.T."/>
            <person name="Hug L.A."/>
            <person name="Sharon I."/>
            <person name="Castelle C.J."/>
            <person name="Probst A.J."/>
            <person name="Thomas B.C."/>
            <person name="Singh A."/>
            <person name="Wilkins M.J."/>
            <person name="Karaoz U."/>
            <person name="Brodie E.L."/>
            <person name="Williams K.H."/>
            <person name="Hubbard S.S."/>
            <person name="Banfield J.F."/>
        </authorList>
    </citation>
    <scope>NUCLEOTIDE SEQUENCE [LARGE SCALE GENOMIC DNA]</scope>
</reference>
<comment type="caution">
    <text evidence="4">The sequence shown here is derived from an EMBL/GenBank/DDBJ whole genome shotgun (WGS) entry which is preliminary data.</text>
</comment>
<dbReference type="EMBL" id="MHTK01000006">
    <property type="protein sequence ID" value="OHA59454.1"/>
    <property type="molecule type" value="Genomic_DNA"/>
</dbReference>
<dbReference type="InterPro" id="IPR055706">
    <property type="entry name" value="Slg1/2_DUF7282"/>
</dbReference>
<organism evidence="4 5">
    <name type="scientific">Candidatus Vogelbacteria bacterium RIFOXYD1_FULL_46_19</name>
    <dbReference type="NCBI Taxonomy" id="1802439"/>
    <lineage>
        <taxon>Bacteria</taxon>
        <taxon>Candidatus Vogeliibacteriota</taxon>
    </lineage>
</organism>
<evidence type="ECO:0000313" key="5">
    <source>
        <dbReference type="Proteomes" id="UP000177838"/>
    </source>
</evidence>
<sequence length="220" mass="23633">MNNHNNYPSRPSEVNQGQNRSINNNESNNKDWTTIVTTAVIGIIIGFALGYFVFANQTLAPISELVNTEVTDSEETSPEETVDLEAGSSATLPKIPTPTGTMSVKVENQLPGQRVVLETLSLSEPAWVVTFTSTEDNSRPLRIIGAQYFEAGTYTGVSAYIGEGITAGDTYFVALYKDDGVTSGSTPGGHVFNHVTDRPYVVDGNWIMDSFTALSAGARG</sequence>
<feature type="region of interest" description="Disordered" evidence="1">
    <location>
        <begin position="1"/>
        <end position="29"/>
    </location>
</feature>
<feature type="compositionally biased region" description="Low complexity" evidence="1">
    <location>
        <begin position="19"/>
        <end position="29"/>
    </location>
</feature>
<name>A0A1G2QFS0_9BACT</name>
<dbReference type="Proteomes" id="UP000177838">
    <property type="component" value="Unassembled WGS sequence"/>
</dbReference>
<dbReference type="AlphaFoldDB" id="A0A1G2QFS0"/>
<gene>
    <name evidence="4" type="ORF">A2589_01160</name>
</gene>
<keyword evidence="2" id="KW-1133">Transmembrane helix</keyword>
<protein>
    <recommendedName>
        <fullName evidence="3">DUF7282 domain-containing protein</fullName>
    </recommendedName>
</protein>
<accession>A0A1G2QFS0</accession>
<keyword evidence="2" id="KW-0812">Transmembrane</keyword>
<evidence type="ECO:0000313" key="4">
    <source>
        <dbReference type="EMBL" id="OHA59454.1"/>
    </source>
</evidence>
<evidence type="ECO:0000259" key="3">
    <source>
        <dbReference type="Pfam" id="PF23951"/>
    </source>
</evidence>
<keyword evidence="2" id="KW-0472">Membrane</keyword>
<dbReference type="Pfam" id="PF23951">
    <property type="entry name" value="DUF7282"/>
    <property type="match status" value="1"/>
</dbReference>
<feature type="transmembrane region" description="Helical" evidence="2">
    <location>
        <begin position="32"/>
        <end position="54"/>
    </location>
</feature>
<feature type="domain" description="DUF7282" evidence="3">
    <location>
        <begin position="103"/>
        <end position="211"/>
    </location>
</feature>
<feature type="compositionally biased region" description="Acidic residues" evidence="1">
    <location>
        <begin position="71"/>
        <end position="83"/>
    </location>
</feature>